<keyword evidence="4" id="KW-0328">Glycosyltransferase</keyword>
<keyword evidence="8" id="KW-0133">Cell shape</keyword>
<keyword evidence="13" id="KW-0961">Cell wall biogenesis/degradation</keyword>
<dbReference type="GO" id="GO:0008360">
    <property type="term" value="P:regulation of cell shape"/>
    <property type="evidence" value="ECO:0007669"/>
    <property type="project" value="UniProtKB-KW"/>
</dbReference>
<evidence type="ECO:0000259" key="19">
    <source>
        <dbReference type="Pfam" id="PF00912"/>
    </source>
</evidence>
<evidence type="ECO:0000256" key="12">
    <source>
        <dbReference type="ARBA" id="ARBA00023268"/>
    </source>
</evidence>
<evidence type="ECO:0000256" key="14">
    <source>
        <dbReference type="ARBA" id="ARBA00034000"/>
    </source>
</evidence>
<dbReference type="InterPro" id="IPR001460">
    <property type="entry name" value="PCN-bd_Tpept"/>
</dbReference>
<dbReference type="GO" id="GO:0009252">
    <property type="term" value="P:peptidoglycan biosynthetic process"/>
    <property type="evidence" value="ECO:0007669"/>
    <property type="project" value="UniProtKB-KW"/>
</dbReference>
<accession>A0A940SXA3</accession>
<keyword evidence="21" id="KW-1185">Reference proteome</keyword>
<dbReference type="PANTHER" id="PTHR32282">
    <property type="entry name" value="BINDING PROTEIN TRANSPEPTIDASE, PUTATIVE-RELATED"/>
    <property type="match status" value="1"/>
</dbReference>
<dbReference type="Proteomes" id="UP000674938">
    <property type="component" value="Unassembled WGS sequence"/>
</dbReference>
<keyword evidence="10 17" id="KW-1133">Transmembrane helix</keyword>
<dbReference type="GO" id="GO:0009002">
    <property type="term" value="F:serine-type D-Ala-D-Ala carboxypeptidase activity"/>
    <property type="evidence" value="ECO:0007669"/>
    <property type="project" value="UniProtKB-EC"/>
</dbReference>
<proteinExistence type="predicted"/>
<dbReference type="Gene3D" id="3.40.710.10">
    <property type="entry name" value="DD-peptidase/beta-lactamase superfamily"/>
    <property type="match status" value="1"/>
</dbReference>
<evidence type="ECO:0000256" key="5">
    <source>
        <dbReference type="ARBA" id="ARBA00022679"/>
    </source>
</evidence>
<dbReference type="AlphaFoldDB" id="A0A940SXA3"/>
<keyword evidence="6 17" id="KW-0812">Transmembrane</keyword>
<evidence type="ECO:0000256" key="1">
    <source>
        <dbReference type="ARBA" id="ARBA00022475"/>
    </source>
</evidence>
<dbReference type="PANTHER" id="PTHR32282:SF32">
    <property type="entry name" value="PENICILLIN-BINDING PROTEIN 2A"/>
    <property type="match status" value="1"/>
</dbReference>
<feature type="region of interest" description="Disordered" evidence="16">
    <location>
        <begin position="788"/>
        <end position="820"/>
    </location>
</feature>
<evidence type="ECO:0000256" key="3">
    <source>
        <dbReference type="ARBA" id="ARBA00022670"/>
    </source>
</evidence>
<evidence type="ECO:0000259" key="18">
    <source>
        <dbReference type="Pfam" id="PF00905"/>
    </source>
</evidence>
<dbReference type="Gene3D" id="3.40.50.12800">
    <property type="match status" value="1"/>
</dbReference>
<dbReference type="SUPFAM" id="SSF53955">
    <property type="entry name" value="Lysozyme-like"/>
    <property type="match status" value="1"/>
</dbReference>
<evidence type="ECO:0000256" key="6">
    <source>
        <dbReference type="ARBA" id="ARBA00022692"/>
    </source>
</evidence>
<comment type="caution">
    <text evidence="20">The sequence shown here is derived from an EMBL/GenBank/DDBJ whole genome shotgun (WGS) entry which is preliminary data.</text>
</comment>
<evidence type="ECO:0000256" key="17">
    <source>
        <dbReference type="SAM" id="Phobius"/>
    </source>
</evidence>
<evidence type="ECO:0000256" key="15">
    <source>
        <dbReference type="ARBA" id="ARBA00049902"/>
    </source>
</evidence>
<keyword evidence="5" id="KW-0808">Transferase</keyword>
<dbReference type="GO" id="GO:0008658">
    <property type="term" value="F:penicillin binding"/>
    <property type="evidence" value="ECO:0007669"/>
    <property type="project" value="InterPro"/>
</dbReference>
<feature type="domain" description="Glycosyl transferase family 51" evidence="19">
    <location>
        <begin position="107"/>
        <end position="289"/>
    </location>
</feature>
<dbReference type="GO" id="GO:0008955">
    <property type="term" value="F:peptidoglycan glycosyltransferase activity"/>
    <property type="evidence" value="ECO:0007669"/>
    <property type="project" value="UniProtKB-EC"/>
</dbReference>
<evidence type="ECO:0000256" key="16">
    <source>
        <dbReference type="SAM" id="MobiDB-lite"/>
    </source>
</evidence>
<keyword evidence="7" id="KW-0378">Hydrolase</keyword>
<dbReference type="GO" id="GO:0006508">
    <property type="term" value="P:proteolysis"/>
    <property type="evidence" value="ECO:0007669"/>
    <property type="project" value="UniProtKB-KW"/>
</dbReference>
<evidence type="ECO:0000256" key="8">
    <source>
        <dbReference type="ARBA" id="ARBA00022960"/>
    </source>
</evidence>
<feature type="domain" description="Penicillin-binding protein transpeptidase" evidence="18">
    <location>
        <begin position="415"/>
        <end position="671"/>
    </location>
</feature>
<dbReference type="Pfam" id="PF00905">
    <property type="entry name" value="Transpeptidase"/>
    <property type="match status" value="1"/>
</dbReference>
<comment type="catalytic activity">
    <reaction evidence="15">
        <text>[GlcNAc-(1-&gt;4)-Mur2Ac(oyl-L-Ala-gamma-D-Glu-L-Lys-D-Ala-D-Ala)](n)-di-trans,octa-cis-undecaprenyl diphosphate + beta-D-GlcNAc-(1-&gt;4)-Mur2Ac(oyl-L-Ala-gamma-D-Glu-L-Lys-D-Ala-D-Ala)-di-trans,octa-cis-undecaprenyl diphosphate = [GlcNAc-(1-&gt;4)-Mur2Ac(oyl-L-Ala-gamma-D-Glu-L-Lys-D-Ala-D-Ala)](n+1)-di-trans,octa-cis-undecaprenyl diphosphate + di-trans,octa-cis-undecaprenyl diphosphate + H(+)</text>
        <dbReference type="Rhea" id="RHEA:23708"/>
        <dbReference type="Rhea" id="RHEA-COMP:9602"/>
        <dbReference type="Rhea" id="RHEA-COMP:9603"/>
        <dbReference type="ChEBI" id="CHEBI:15378"/>
        <dbReference type="ChEBI" id="CHEBI:58405"/>
        <dbReference type="ChEBI" id="CHEBI:60033"/>
        <dbReference type="ChEBI" id="CHEBI:78435"/>
        <dbReference type="EC" id="2.4.99.28"/>
    </reaction>
</comment>
<keyword evidence="12" id="KW-0511">Multifunctional enzyme</keyword>
<reference evidence="20" key="1">
    <citation type="submission" date="2020-12" db="EMBL/GenBank/DDBJ databases">
        <title>Vagococcus allomyrinae sp. nov. and Enterococcus lavae sp. nov., isolated from the larvae of Allomyrina dichotoma.</title>
        <authorList>
            <person name="Lee S.D."/>
        </authorList>
    </citation>
    <scope>NUCLEOTIDE SEQUENCE</scope>
    <source>
        <strain evidence="20">BWB3-3</strain>
    </source>
</reference>
<dbReference type="EMBL" id="JAEEGA010000020">
    <property type="protein sequence ID" value="MBP1043889.1"/>
    <property type="molecule type" value="Genomic_DNA"/>
</dbReference>
<evidence type="ECO:0000256" key="4">
    <source>
        <dbReference type="ARBA" id="ARBA00022676"/>
    </source>
</evidence>
<dbReference type="SUPFAM" id="SSF56601">
    <property type="entry name" value="beta-lactamase/transpeptidase-like"/>
    <property type="match status" value="1"/>
</dbReference>
<evidence type="ECO:0000256" key="10">
    <source>
        <dbReference type="ARBA" id="ARBA00022989"/>
    </source>
</evidence>
<dbReference type="InterPro" id="IPR050396">
    <property type="entry name" value="Glycosyltr_51/Transpeptidase"/>
</dbReference>
<keyword evidence="11 17" id="KW-0472">Membrane</keyword>
<dbReference type="InterPro" id="IPR023346">
    <property type="entry name" value="Lysozyme-like_dom_sf"/>
</dbReference>
<feature type="transmembrane region" description="Helical" evidence="17">
    <location>
        <begin position="50"/>
        <end position="75"/>
    </location>
</feature>
<dbReference type="Gene3D" id="1.10.3810.10">
    <property type="entry name" value="Biosynthetic peptidoglycan transglycosylase-like"/>
    <property type="match status" value="1"/>
</dbReference>
<organism evidence="20 21">
    <name type="scientific">Vagococcus allomyrinae</name>
    <dbReference type="NCBI Taxonomy" id="2794353"/>
    <lineage>
        <taxon>Bacteria</taxon>
        <taxon>Bacillati</taxon>
        <taxon>Bacillota</taxon>
        <taxon>Bacilli</taxon>
        <taxon>Lactobacillales</taxon>
        <taxon>Enterococcaceae</taxon>
        <taxon>Vagococcus</taxon>
    </lineage>
</organism>
<protein>
    <submittedName>
        <fullName evidence="20">Penicillin-binding protein</fullName>
    </submittedName>
</protein>
<evidence type="ECO:0000256" key="9">
    <source>
        <dbReference type="ARBA" id="ARBA00022984"/>
    </source>
</evidence>
<dbReference type="InterPro" id="IPR001264">
    <property type="entry name" value="Glyco_trans_51"/>
</dbReference>
<keyword evidence="2" id="KW-0121">Carboxypeptidase</keyword>
<evidence type="ECO:0000256" key="11">
    <source>
        <dbReference type="ARBA" id="ARBA00023136"/>
    </source>
</evidence>
<dbReference type="GO" id="GO:0071555">
    <property type="term" value="P:cell wall organization"/>
    <property type="evidence" value="ECO:0007669"/>
    <property type="project" value="UniProtKB-KW"/>
</dbReference>
<name>A0A940SXA3_9ENTE</name>
<evidence type="ECO:0000256" key="13">
    <source>
        <dbReference type="ARBA" id="ARBA00023316"/>
    </source>
</evidence>
<evidence type="ECO:0000313" key="21">
    <source>
        <dbReference type="Proteomes" id="UP000674938"/>
    </source>
</evidence>
<gene>
    <name evidence="20" type="ORF">I6N95_22935</name>
</gene>
<keyword evidence="9" id="KW-0573">Peptidoglycan synthesis</keyword>
<dbReference type="GO" id="GO:0030288">
    <property type="term" value="C:outer membrane-bounded periplasmic space"/>
    <property type="evidence" value="ECO:0007669"/>
    <property type="project" value="TreeGrafter"/>
</dbReference>
<evidence type="ECO:0000313" key="20">
    <source>
        <dbReference type="EMBL" id="MBP1043889.1"/>
    </source>
</evidence>
<sequence>MNFLLFNRNTKNKIQQSLGTAKDAFAKSDQTAKDKLLFAFNVTFDVLKSLIYFIVVVFLFLGALGGGIGIGYFAYLVSDTPVPDKQELQNKINDVEQLSTITYAGGEKIADIRSDLIRTNVASDQISPLVKKALISTEDEYFDVHKGIVPKAVIRALVSDATGLGGSSGGSTITQQLVKQQVLTSETSYKRKANEIVLAMRVEKFFSKDEIITSYLNVSPFGRNNKGQNIAGVQEAAKGIFNTTADKLNLPQAAFIAGLPQSPISYSPYLNTGELREDQSLGLERKDQVLYNMYKEGYITKQEYDDAKNYDLTQDFKPSEDVTDNVNGYLYDYTYDQAIKILMPIYYEADGLKTEDLTNNDKLSSKYYDIAARELRRDGYTVQTTIDKTVYEAMQNATANYAGMFIGDYGIETSSVLLDNQTGRIISFIAGRDFNQNKNNHAFTTRRSPGSTIKPILAYAPAIDAGLIGSESKLSNFSRKYKGDDSDKDLMNYSRQPSTGFESARQALKMSDNVPAVELYLELLKVADPKEYYDKMNMTMTDSDFYGVESIAVGGTTKGPTNLEQTNAFATLANKGSYSQGYSIEKITDNNGNIIYQHEVKPVSVFSPATASIMNDMMRDVITSGTGTMSKNTLASMGSGLTNADWVGKTGTSENNGDYWFIASTPKVSLSNWIGYSDAVIPMDAAYGQNNMQLWAYIANAAYEANPALFGITERFTLDPSVIHAEVSDFSGQKLGTAMVEGSTWTVPGKKIESLWAKTGPSATQFRFGMGATDAQYLKTWNDSYVKPKAPAKTTPSSSTNRTNSNVTNNVTEKKDDEDD</sequence>
<dbReference type="InterPro" id="IPR036950">
    <property type="entry name" value="PBP_transglycosylase"/>
</dbReference>
<feature type="compositionally biased region" description="Low complexity" evidence="16">
    <location>
        <begin position="794"/>
        <end position="811"/>
    </location>
</feature>
<comment type="catalytic activity">
    <reaction evidence="14">
        <text>Preferential cleavage: (Ac)2-L-Lys-D-Ala-|-D-Ala. Also transpeptidation of peptidyl-alanyl moieties that are N-acyl substituents of D-alanine.</text>
        <dbReference type="EC" id="3.4.16.4"/>
    </reaction>
</comment>
<dbReference type="Pfam" id="PF00912">
    <property type="entry name" value="Transgly"/>
    <property type="match status" value="1"/>
</dbReference>
<keyword evidence="3" id="KW-0645">Protease</keyword>
<evidence type="ECO:0000256" key="2">
    <source>
        <dbReference type="ARBA" id="ARBA00022645"/>
    </source>
</evidence>
<keyword evidence="1" id="KW-1003">Cell membrane</keyword>
<evidence type="ECO:0000256" key="7">
    <source>
        <dbReference type="ARBA" id="ARBA00022801"/>
    </source>
</evidence>
<dbReference type="InterPro" id="IPR012338">
    <property type="entry name" value="Beta-lactam/transpept-like"/>
</dbReference>